<dbReference type="GO" id="GO:0015276">
    <property type="term" value="F:ligand-gated monoatomic ion channel activity"/>
    <property type="evidence" value="ECO:0007669"/>
    <property type="project" value="InterPro"/>
</dbReference>
<evidence type="ECO:0000256" key="1">
    <source>
        <dbReference type="ARBA" id="ARBA00004196"/>
    </source>
</evidence>
<name>A0A974NLC8_PERPY</name>
<proteinExistence type="inferred from homology"/>
<evidence type="ECO:0000256" key="6">
    <source>
        <dbReference type="RuleBase" id="RU003744"/>
    </source>
</evidence>
<evidence type="ECO:0000256" key="2">
    <source>
        <dbReference type="ARBA" id="ARBA00010333"/>
    </source>
</evidence>
<feature type="chain" id="PRO_5038380888" evidence="7">
    <location>
        <begin position="23"/>
        <end position="272"/>
    </location>
</feature>
<keyword evidence="5" id="KW-0449">Lipoprotein</keyword>
<evidence type="ECO:0000313" key="11">
    <source>
        <dbReference type="Proteomes" id="UP000595254"/>
    </source>
</evidence>
<keyword evidence="11" id="KW-1185">Reference proteome</keyword>
<dbReference type="GO" id="GO:0016020">
    <property type="term" value="C:membrane"/>
    <property type="evidence" value="ECO:0007669"/>
    <property type="project" value="InterPro"/>
</dbReference>
<feature type="domain" description="Solute-binding protein family 3/N-terminal" evidence="8">
    <location>
        <begin position="44"/>
        <end position="269"/>
    </location>
</feature>
<dbReference type="Gene3D" id="3.40.190.10">
    <property type="entry name" value="Periplasmic binding protein-like II"/>
    <property type="match status" value="2"/>
</dbReference>
<evidence type="ECO:0000313" key="10">
    <source>
        <dbReference type="EMBL" id="QQT00032.1"/>
    </source>
</evidence>
<dbReference type="KEGG" id="ppsr:I6J18_21030"/>
<keyword evidence="4" id="KW-0564">Palmitate</keyword>
<keyword evidence="3 7" id="KW-0732">Signal</keyword>
<evidence type="ECO:0000259" key="9">
    <source>
        <dbReference type="SMART" id="SM00079"/>
    </source>
</evidence>
<gene>
    <name evidence="10" type="ORF">I6J18_21030</name>
</gene>
<evidence type="ECO:0000259" key="8">
    <source>
        <dbReference type="SMART" id="SM00062"/>
    </source>
</evidence>
<comment type="subcellular location">
    <subcellularLocation>
        <location evidence="1">Cell envelope</location>
    </subcellularLocation>
</comment>
<dbReference type="PANTHER" id="PTHR35936:SF17">
    <property type="entry name" value="ARGININE-BINDING EXTRACELLULAR PROTEIN ARTP"/>
    <property type="match status" value="1"/>
</dbReference>
<evidence type="ECO:0000256" key="3">
    <source>
        <dbReference type="ARBA" id="ARBA00022729"/>
    </source>
</evidence>
<evidence type="ECO:0000256" key="7">
    <source>
        <dbReference type="SAM" id="SignalP"/>
    </source>
</evidence>
<dbReference type="PROSITE" id="PS01039">
    <property type="entry name" value="SBP_BACTERIAL_3"/>
    <property type="match status" value="1"/>
</dbReference>
<dbReference type="InterPro" id="IPR001320">
    <property type="entry name" value="Iontro_rcpt_C"/>
</dbReference>
<dbReference type="Pfam" id="PF00497">
    <property type="entry name" value="SBP_bac_3"/>
    <property type="match status" value="1"/>
</dbReference>
<dbReference type="RefSeq" id="WP_040375052.1">
    <property type="nucleotide sequence ID" value="NZ_CP068053.1"/>
</dbReference>
<dbReference type="AlphaFoldDB" id="A0A974NLC8"/>
<evidence type="ECO:0000256" key="5">
    <source>
        <dbReference type="ARBA" id="ARBA00023288"/>
    </source>
</evidence>
<feature type="signal peptide" evidence="7">
    <location>
        <begin position="1"/>
        <end position="22"/>
    </location>
</feature>
<dbReference type="InterPro" id="IPR018313">
    <property type="entry name" value="SBP_3_CS"/>
</dbReference>
<sequence length="272" mass="29628">MKLKRRFGLVFTSVILAGVLTACGTSDDKDESSTGSSNDTDKNVLIMGTSADYPPFEFVETATGEEIKGFDVDLAKALGKKLGYEVKPKDIDFNGLIPALENGQADLVLAGMTPTPERIKTVDFSDTYYTSRNMIITKKGSDIKTPADLEGKTVGVQLASIQEGLVTDLVKEEKLDIKVEKLNRIPEIVQQIISGRYDAAVIEDTVSKGYLADNKELVGSLIEDGSEEAGSAIAFKKDSKLKDEFNEKLKEMKENGEVEKLVLKWFGDGAAK</sequence>
<accession>A0A974NLC8</accession>
<dbReference type="EMBL" id="CP068053">
    <property type="protein sequence ID" value="QQT00032.1"/>
    <property type="molecule type" value="Genomic_DNA"/>
</dbReference>
<dbReference type="InterPro" id="IPR001638">
    <property type="entry name" value="Solute-binding_3/MltF_N"/>
</dbReference>
<evidence type="ECO:0000256" key="4">
    <source>
        <dbReference type="ARBA" id="ARBA00023139"/>
    </source>
</evidence>
<dbReference type="PROSITE" id="PS51257">
    <property type="entry name" value="PROKAR_LIPOPROTEIN"/>
    <property type="match status" value="1"/>
</dbReference>
<organism evidence="10 11">
    <name type="scientific">Peribacillus psychrosaccharolyticus</name>
    <name type="common">Bacillus psychrosaccharolyticus</name>
    <dbReference type="NCBI Taxonomy" id="1407"/>
    <lineage>
        <taxon>Bacteria</taxon>
        <taxon>Bacillati</taxon>
        <taxon>Bacillota</taxon>
        <taxon>Bacilli</taxon>
        <taxon>Bacillales</taxon>
        <taxon>Bacillaceae</taxon>
        <taxon>Peribacillus</taxon>
    </lineage>
</organism>
<dbReference type="SMART" id="SM00062">
    <property type="entry name" value="PBPb"/>
    <property type="match status" value="1"/>
</dbReference>
<dbReference type="GO" id="GO:0030313">
    <property type="term" value="C:cell envelope"/>
    <property type="evidence" value="ECO:0007669"/>
    <property type="project" value="UniProtKB-SubCell"/>
</dbReference>
<dbReference type="SUPFAM" id="SSF53850">
    <property type="entry name" value="Periplasmic binding protein-like II"/>
    <property type="match status" value="1"/>
</dbReference>
<feature type="domain" description="Ionotropic glutamate receptor C-terminal" evidence="9">
    <location>
        <begin position="44"/>
        <end position="268"/>
    </location>
</feature>
<comment type="similarity">
    <text evidence="2 6">Belongs to the bacterial solute-binding protein 3 family.</text>
</comment>
<dbReference type="PANTHER" id="PTHR35936">
    <property type="entry name" value="MEMBRANE-BOUND LYTIC MUREIN TRANSGLYCOSYLASE F"/>
    <property type="match status" value="1"/>
</dbReference>
<reference evidence="10 11" key="1">
    <citation type="submission" date="2021-01" db="EMBL/GenBank/DDBJ databases">
        <title>FDA dAtabase for Regulatory Grade micrObial Sequences (FDA-ARGOS): Supporting development and validation of Infectious Disease Dx tests.</title>
        <authorList>
            <person name="Nelson B."/>
            <person name="Plummer A."/>
            <person name="Tallon L."/>
            <person name="Sadzewicz L."/>
            <person name="Zhao X."/>
            <person name="Boylan J."/>
            <person name="Ott S."/>
            <person name="Bowen H."/>
            <person name="Vavikolanu K."/>
            <person name="Mehta A."/>
            <person name="Aluvathingal J."/>
            <person name="Nadendla S."/>
            <person name="Myers T."/>
            <person name="Yan Y."/>
            <person name="Sichtig H."/>
        </authorList>
    </citation>
    <scope>NUCLEOTIDE SEQUENCE [LARGE SCALE GENOMIC DNA]</scope>
    <source>
        <strain evidence="10 11">FDAARGOS_1161</strain>
    </source>
</reference>
<protein>
    <submittedName>
        <fullName evidence="10">Transporter substrate-binding domain-containing protein</fullName>
    </submittedName>
</protein>
<dbReference type="SMART" id="SM00079">
    <property type="entry name" value="PBPe"/>
    <property type="match status" value="1"/>
</dbReference>
<dbReference type="Proteomes" id="UP000595254">
    <property type="component" value="Chromosome"/>
</dbReference>